<dbReference type="EMBL" id="CAADFE010000010">
    <property type="protein sequence ID" value="VFJ66580.1"/>
    <property type="molecule type" value="Genomic_DNA"/>
</dbReference>
<dbReference type="PANTHER" id="PTHR10488:SF1">
    <property type="entry name" value="GLYCINE AMIDINOTRANSFERASE, MITOCHONDRIAL"/>
    <property type="match status" value="1"/>
</dbReference>
<evidence type="ECO:0000313" key="4">
    <source>
        <dbReference type="EMBL" id="VFJ66580.1"/>
    </source>
</evidence>
<dbReference type="GO" id="GO:0015068">
    <property type="term" value="F:glycine amidinotransferase activity"/>
    <property type="evidence" value="ECO:0007669"/>
    <property type="project" value="TreeGrafter"/>
</dbReference>
<gene>
    <name evidence="4" type="ORF">BECKFW1821C_GA0114237_101021</name>
</gene>
<feature type="active site" evidence="3">
    <location>
        <position position="257"/>
    </location>
</feature>
<evidence type="ECO:0000256" key="1">
    <source>
        <dbReference type="ARBA" id="ARBA00006943"/>
    </source>
</evidence>
<dbReference type="InterPro" id="IPR033195">
    <property type="entry name" value="AmidinoTrfase"/>
</dbReference>
<evidence type="ECO:0000256" key="2">
    <source>
        <dbReference type="ARBA" id="ARBA00022679"/>
    </source>
</evidence>
<dbReference type="PANTHER" id="PTHR10488">
    <property type="entry name" value="GLYCINE AMIDINOTRANSFERASE, MITOCHONDRIAL"/>
    <property type="match status" value="1"/>
</dbReference>
<evidence type="ECO:0000256" key="3">
    <source>
        <dbReference type="PIRSR" id="PIRSR633195-1"/>
    </source>
</evidence>
<keyword evidence="2 4" id="KW-0808">Transferase</keyword>
<dbReference type="SUPFAM" id="SSF55909">
    <property type="entry name" value="Pentein"/>
    <property type="match status" value="1"/>
</dbReference>
<dbReference type="GO" id="GO:0006601">
    <property type="term" value="P:creatine biosynthetic process"/>
    <property type="evidence" value="ECO:0007669"/>
    <property type="project" value="TreeGrafter"/>
</dbReference>
<name>A0A450TH65_9GAMM</name>
<proteinExistence type="inferred from homology"/>
<organism evidence="4">
    <name type="scientific">Candidatus Kentrum sp. FW</name>
    <dbReference type="NCBI Taxonomy" id="2126338"/>
    <lineage>
        <taxon>Bacteria</taxon>
        <taxon>Pseudomonadati</taxon>
        <taxon>Pseudomonadota</taxon>
        <taxon>Gammaproteobacteria</taxon>
        <taxon>Candidatus Kentrum</taxon>
    </lineage>
</organism>
<dbReference type="Gene3D" id="3.75.10.10">
    <property type="entry name" value="L-arginine/glycine Amidinotransferase, Chain A"/>
    <property type="match status" value="1"/>
</dbReference>
<accession>A0A450TH65</accession>
<sequence length="375" mass="42531">MPGWEIEISMVTVTMGITSSVVNAYTEWDPLEEVIVGRLEGAHFPSWNVINDHTVPSGEWTKIAAKIGGAGAIYPQSMMAAAQQELDGLIEILRTEGVTVRRPDQVSYSKPYATPDWRVEHGFCAANPRDPFLVIGNEIIEAPMADRGRYFEAWAYRSLFKEYLQAGARWTAAPKPRLDGALYKSDHRFPVEGEPMSYILTEFEPVFDAADFVRCGRDLFVQRSHVTNDLGILWLQNHLTDKHRIHVLETRNPEAIHIDTTFMPLAPGKVLVSPEYIDVDGLPAILKNWEILIAPEPLPNNDPLKAVSKWISINVLMLDEERVIVEKHQIPMIKALKEWGFKPIPCAFENYYPFLGGFHCATLDIRRRGDLQSYF</sequence>
<comment type="similarity">
    <text evidence="1">Belongs to the amidinotransferase family.</text>
</comment>
<protein>
    <submittedName>
        <fullName evidence="4">Glycine amidinotransferase</fullName>
    </submittedName>
</protein>
<dbReference type="AlphaFoldDB" id="A0A450TH65"/>
<feature type="active site" evidence="3">
    <location>
        <position position="208"/>
    </location>
</feature>
<feature type="active site" description="Amidino-cysteine intermediate" evidence="3">
    <location>
        <position position="360"/>
    </location>
</feature>
<reference evidence="4" key="1">
    <citation type="submission" date="2019-02" db="EMBL/GenBank/DDBJ databases">
        <authorList>
            <person name="Gruber-Vodicka R. H."/>
            <person name="Seah K. B. B."/>
        </authorList>
    </citation>
    <scope>NUCLEOTIDE SEQUENCE</scope>
    <source>
        <strain evidence="4">BECK_BZ131</strain>
    </source>
</reference>